<keyword evidence="6" id="KW-1185">Reference proteome</keyword>
<dbReference type="InterPro" id="IPR011249">
    <property type="entry name" value="Metalloenz_LuxS/M16"/>
</dbReference>
<dbReference type="Gene3D" id="3.30.830.10">
    <property type="entry name" value="Metalloenzyme, LuxS/M16 peptidase-like"/>
    <property type="match status" value="2"/>
</dbReference>
<evidence type="ECO:0000259" key="4">
    <source>
        <dbReference type="Pfam" id="PF05193"/>
    </source>
</evidence>
<dbReference type="Proteomes" id="UP000199800">
    <property type="component" value="Unassembled WGS sequence"/>
</dbReference>
<evidence type="ECO:0000313" key="5">
    <source>
        <dbReference type="EMBL" id="SES93440.1"/>
    </source>
</evidence>
<name>A0A1I0AGY7_9FIRM</name>
<evidence type="ECO:0000313" key="6">
    <source>
        <dbReference type="Proteomes" id="UP000199800"/>
    </source>
</evidence>
<evidence type="ECO:0000256" key="1">
    <source>
        <dbReference type="ARBA" id="ARBA00007261"/>
    </source>
</evidence>
<dbReference type="InterPro" id="IPR007863">
    <property type="entry name" value="Peptidase_M16_C"/>
</dbReference>
<dbReference type="InterPro" id="IPR011765">
    <property type="entry name" value="Pept_M16_N"/>
</dbReference>
<proteinExistence type="inferred from homology"/>
<dbReference type="STRING" id="29364.SAMN04487772_105146"/>
<dbReference type="PANTHER" id="PTHR11851">
    <property type="entry name" value="METALLOPROTEASE"/>
    <property type="match status" value="1"/>
</dbReference>
<dbReference type="GO" id="GO:0004222">
    <property type="term" value="F:metalloendopeptidase activity"/>
    <property type="evidence" value="ECO:0007669"/>
    <property type="project" value="InterPro"/>
</dbReference>
<dbReference type="RefSeq" id="WP_092477095.1">
    <property type="nucleotide sequence ID" value="NZ_FOHN01000005.1"/>
</dbReference>
<dbReference type="GO" id="GO:0046872">
    <property type="term" value="F:metal ion binding"/>
    <property type="evidence" value="ECO:0007669"/>
    <property type="project" value="InterPro"/>
</dbReference>
<dbReference type="PANTHER" id="PTHR11851:SF49">
    <property type="entry name" value="MITOCHONDRIAL-PROCESSING PEPTIDASE SUBUNIT ALPHA"/>
    <property type="match status" value="1"/>
</dbReference>
<dbReference type="AlphaFoldDB" id="A0A1I0AGY7"/>
<accession>A0A1I0AGY7</accession>
<evidence type="ECO:0000259" key="3">
    <source>
        <dbReference type="Pfam" id="PF00675"/>
    </source>
</evidence>
<dbReference type="SUPFAM" id="SSF63411">
    <property type="entry name" value="LuxS/MPP-like metallohydrolase"/>
    <property type="match status" value="2"/>
</dbReference>
<dbReference type="PROSITE" id="PS00143">
    <property type="entry name" value="INSULINASE"/>
    <property type="match status" value="1"/>
</dbReference>
<organism evidence="5 6">
    <name type="scientific">[Clostridium] polysaccharolyticum</name>
    <dbReference type="NCBI Taxonomy" id="29364"/>
    <lineage>
        <taxon>Bacteria</taxon>
        <taxon>Bacillati</taxon>
        <taxon>Bacillota</taxon>
        <taxon>Clostridia</taxon>
        <taxon>Lachnospirales</taxon>
        <taxon>Lachnospiraceae</taxon>
    </lineage>
</organism>
<dbReference type="InterPro" id="IPR001431">
    <property type="entry name" value="Pept_M16_Zn_BS"/>
</dbReference>
<dbReference type="GO" id="GO:0006508">
    <property type="term" value="P:proteolysis"/>
    <property type="evidence" value="ECO:0007669"/>
    <property type="project" value="InterPro"/>
</dbReference>
<feature type="domain" description="Peptidase M16 C-terminal" evidence="4">
    <location>
        <begin position="166"/>
        <end position="339"/>
    </location>
</feature>
<comment type="similarity">
    <text evidence="1 2">Belongs to the peptidase M16 family.</text>
</comment>
<sequence length="415" mass="47340">MVVIKNLSNGIPVIFEEIPYLRSVSFGVYIKAGSAFETKENNGISHLIEHMLFKSTKNRTAKQIADEMAYIGGNMNAYTEKESTSFYVTTLEEQLPAAIELIGDMLNHASFLPDELEKEKGVVLEEIDMYDDSPEDLVHEMLQKLAWKGEALGFIISGEKDVVNGFTREELIAFKEKTYTADRMVLSIAGKADVDETMKQLELHFSSFQNSKEPLMLQKPEYAPVVFCRKKDMEQVHLNIAFECVSYQSDEKYILYLLNIILGDGDSSRLFQRLREEEGLTYSIYSYESIYDEAGLFHIDAVLNPAKLKTVLSQMQDVIEEFCENGVTEKELAQAKQLLKTDLIIGNESTKSKIHNNGKTYLMKGYIKTIDEVLEEIYKATCKDVQEFARKYLKWEKKSVSLVGNISEDEIGFLR</sequence>
<dbReference type="FunFam" id="3.30.830.10:FF:000008">
    <property type="entry name" value="Mitochondrial-processing peptidase subunit beta"/>
    <property type="match status" value="1"/>
</dbReference>
<evidence type="ECO:0000256" key="2">
    <source>
        <dbReference type="RuleBase" id="RU004447"/>
    </source>
</evidence>
<dbReference type="OrthoDB" id="9811314at2"/>
<dbReference type="InterPro" id="IPR050361">
    <property type="entry name" value="MPP/UQCRC_Complex"/>
</dbReference>
<feature type="domain" description="Peptidase M16 N-terminal" evidence="3">
    <location>
        <begin position="13"/>
        <end position="156"/>
    </location>
</feature>
<dbReference type="EMBL" id="FOHN01000005">
    <property type="protein sequence ID" value="SES93440.1"/>
    <property type="molecule type" value="Genomic_DNA"/>
</dbReference>
<reference evidence="5 6" key="1">
    <citation type="submission" date="2016-10" db="EMBL/GenBank/DDBJ databases">
        <authorList>
            <person name="de Groot N.N."/>
        </authorList>
    </citation>
    <scope>NUCLEOTIDE SEQUENCE [LARGE SCALE GENOMIC DNA]</scope>
    <source>
        <strain evidence="5 6">DSM 1801</strain>
    </source>
</reference>
<protein>
    <submittedName>
        <fullName evidence="5">Predicted Zn-dependent peptidase</fullName>
    </submittedName>
</protein>
<gene>
    <name evidence="5" type="ORF">SAMN04487772_105146</name>
</gene>
<dbReference type="Pfam" id="PF00675">
    <property type="entry name" value="Peptidase_M16"/>
    <property type="match status" value="1"/>
</dbReference>
<dbReference type="Pfam" id="PF05193">
    <property type="entry name" value="Peptidase_M16_C"/>
    <property type="match status" value="1"/>
</dbReference>